<sequence>MTDLREQGGERIEIRFWGVRGSLPTPGTQMMRYGGETICFEIKIGGQRVIVDCGSGARRLGKALLDEAPLDVDILFTHSHLDHVCGLPFFKPAYMPGCSVRLWAGHLPSAEAHREAISRLMSPPLFPVKPKEMRACQFRHFAPGDRVVLPSGIEATTVALNHPGGATGYRFDHEGASVCIITDHEHGNAEVDAALEDFVRGADIMAYDAAYTEADYPRFIGWGHSTWEKALDLAERAGVRVPVMIHHDIYRTDDALDELLSLARERFPAVIAGYEGLVLKI</sequence>
<evidence type="ECO:0000313" key="3">
    <source>
        <dbReference type="Proteomes" id="UP000186406"/>
    </source>
</evidence>
<dbReference type="Gene3D" id="3.60.15.10">
    <property type="entry name" value="Ribonuclease Z/Hydroxyacylglutathione hydrolase-like"/>
    <property type="match status" value="1"/>
</dbReference>
<organism evidence="2 3">
    <name type="scientific">Pseudoxanthobacter soli DSM 19599</name>
    <dbReference type="NCBI Taxonomy" id="1123029"/>
    <lineage>
        <taxon>Bacteria</taxon>
        <taxon>Pseudomonadati</taxon>
        <taxon>Pseudomonadota</taxon>
        <taxon>Alphaproteobacteria</taxon>
        <taxon>Hyphomicrobiales</taxon>
        <taxon>Segnochrobactraceae</taxon>
        <taxon>Pseudoxanthobacter</taxon>
    </lineage>
</organism>
<feature type="domain" description="Metallo-beta-lactamase" evidence="1">
    <location>
        <begin position="36"/>
        <end position="224"/>
    </location>
</feature>
<evidence type="ECO:0000259" key="1">
    <source>
        <dbReference type="SMART" id="SM00849"/>
    </source>
</evidence>
<dbReference type="PANTHER" id="PTHR42663">
    <property type="entry name" value="HYDROLASE C777.06C-RELATED-RELATED"/>
    <property type="match status" value="1"/>
</dbReference>
<proteinExistence type="predicted"/>
<accession>A0A1M7ZMZ0</accession>
<dbReference type="CDD" id="cd07715">
    <property type="entry name" value="TaR3-like_MBL-fold"/>
    <property type="match status" value="1"/>
</dbReference>
<evidence type="ECO:0000313" key="2">
    <source>
        <dbReference type="EMBL" id="SHO66268.1"/>
    </source>
</evidence>
<dbReference type="Proteomes" id="UP000186406">
    <property type="component" value="Unassembled WGS sequence"/>
</dbReference>
<dbReference type="EMBL" id="FRXO01000005">
    <property type="protein sequence ID" value="SHO66268.1"/>
    <property type="molecule type" value="Genomic_DNA"/>
</dbReference>
<dbReference type="Pfam" id="PF12706">
    <property type="entry name" value="Lactamase_B_2"/>
    <property type="match status" value="1"/>
</dbReference>
<dbReference type="RefSeq" id="WP_244530892.1">
    <property type="nucleotide sequence ID" value="NZ_FRXO01000005.1"/>
</dbReference>
<dbReference type="PANTHER" id="PTHR42663:SF4">
    <property type="entry name" value="SLL1036 PROTEIN"/>
    <property type="match status" value="1"/>
</dbReference>
<dbReference type="AlphaFoldDB" id="A0A1M7ZMZ0"/>
<dbReference type="InterPro" id="IPR036866">
    <property type="entry name" value="RibonucZ/Hydroxyglut_hydro"/>
</dbReference>
<dbReference type="SUPFAM" id="SSF56281">
    <property type="entry name" value="Metallo-hydrolase/oxidoreductase"/>
    <property type="match status" value="1"/>
</dbReference>
<dbReference type="SMART" id="SM00849">
    <property type="entry name" value="Lactamase_B"/>
    <property type="match status" value="1"/>
</dbReference>
<dbReference type="STRING" id="1123029.SAMN02745172_02923"/>
<reference evidence="2 3" key="1">
    <citation type="submission" date="2016-12" db="EMBL/GenBank/DDBJ databases">
        <authorList>
            <person name="Song W.-J."/>
            <person name="Kurnit D.M."/>
        </authorList>
    </citation>
    <scope>NUCLEOTIDE SEQUENCE [LARGE SCALE GENOMIC DNA]</scope>
    <source>
        <strain evidence="2 3">DSM 19599</strain>
    </source>
</reference>
<protein>
    <submittedName>
        <fullName evidence="2">Phosphoribosyl 1,2-cyclic phosphodiesterase</fullName>
    </submittedName>
</protein>
<gene>
    <name evidence="2" type="ORF">SAMN02745172_02923</name>
</gene>
<dbReference type="InterPro" id="IPR001279">
    <property type="entry name" value="Metallo-B-lactamas"/>
</dbReference>
<name>A0A1M7ZMZ0_9HYPH</name>
<keyword evidence="3" id="KW-1185">Reference proteome</keyword>